<gene>
    <name evidence="5" type="primary">rqcH</name>
    <name evidence="7" type="ORF">SAMN02745196_00407</name>
</gene>
<evidence type="ECO:0000256" key="1">
    <source>
        <dbReference type="ARBA" id="ARBA00022555"/>
    </source>
</evidence>
<feature type="domain" description="NFACT RNA-binding" evidence="6">
    <location>
        <begin position="453"/>
        <end position="546"/>
    </location>
</feature>
<dbReference type="GO" id="GO:0019843">
    <property type="term" value="F:rRNA binding"/>
    <property type="evidence" value="ECO:0007669"/>
    <property type="project" value="UniProtKB-UniRule"/>
</dbReference>
<dbReference type="OrthoDB" id="9766163at2"/>
<evidence type="ECO:0000256" key="4">
    <source>
        <dbReference type="ARBA" id="ARBA00022917"/>
    </source>
</evidence>
<dbReference type="Pfam" id="PF05670">
    <property type="entry name" value="NFACT-R_1"/>
    <property type="match status" value="1"/>
</dbReference>
<accession>A0A1M5T1Z4</accession>
<dbReference type="GO" id="GO:0000049">
    <property type="term" value="F:tRNA binding"/>
    <property type="evidence" value="ECO:0007669"/>
    <property type="project" value="UniProtKB-UniRule"/>
</dbReference>
<evidence type="ECO:0000256" key="3">
    <source>
        <dbReference type="ARBA" id="ARBA00022884"/>
    </source>
</evidence>
<comment type="function">
    <text evidence="5">Key component of the ribosome quality control system (RQC), a ribosome-associated complex that mediates the extraction of incompletely synthesized nascent chains from stalled ribosomes and their subsequent degradation. RqcH recruits Ala-charged tRNA, and with RqcP directs the elongation of stalled nascent chains on 50S ribosomal subunits, leading to non-templated C-terminal alanine extensions (Ala tail). The Ala tail promotes nascent chain degradation. May add between 1 and at least 8 Ala residues. Binds to stalled 50S ribosomal subunits.</text>
</comment>
<dbReference type="RefSeq" id="WP_072829549.1">
    <property type="nucleotide sequence ID" value="NZ_FQXP01000003.1"/>
</dbReference>
<comment type="subunit">
    <text evidence="5">Associates with stalled 50S ribosomal subunits. Binds to RqcP.</text>
</comment>
<proteinExistence type="inferred from homology"/>
<comment type="similarity">
    <text evidence="5">Belongs to the NEMF family.</text>
</comment>
<dbReference type="GO" id="GO:0072344">
    <property type="term" value="P:rescue of stalled ribosome"/>
    <property type="evidence" value="ECO:0007669"/>
    <property type="project" value="UniProtKB-UniRule"/>
</dbReference>
<evidence type="ECO:0000259" key="6">
    <source>
        <dbReference type="Pfam" id="PF05670"/>
    </source>
</evidence>
<dbReference type="Gene3D" id="2.30.310.10">
    <property type="entry name" value="ibrinogen binding protein from staphylococcus aureus domain"/>
    <property type="match status" value="1"/>
</dbReference>
<evidence type="ECO:0000313" key="7">
    <source>
        <dbReference type="EMBL" id="SHH44799.1"/>
    </source>
</evidence>
<keyword evidence="2 5" id="KW-0699">rRNA-binding</keyword>
<evidence type="ECO:0000256" key="5">
    <source>
        <dbReference type="HAMAP-Rule" id="MF_00844"/>
    </source>
</evidence>
<name>A0A1M5T1Z4_9CLOT</name>
<dbReference type="Pfam" id="PF05833">
    <property type="entry name" value="NFACT_N"/>
    <property type="match status" value="1"/>
</dbReference>
<keyword evidence="8" id="KW-1185">Reference proteome</keyword>
<protein>
    <recommendedName>
        <fullName evidence="5">Rqc2 homolog RqcH</fullName>
        <shortName evidence="5">RqcH</shortName>
    </recommendedName>
</protein>
<sequence length="570" mass="65314">MALDGIFLHSLCLELQNTIVGCRIDKINQSEKDEVILTYNKNRKNHKLLISASANCARINHTSIPKENPLTPPIFCMVMRKYLSSSRVLSVSQLNSDRVLLIDFESTDELGFDSIYTLVIEIMGRHSNISLIRKRDNIVMDSIKHITGDMNSYRSLYPGVSFIYPPESNKLNPLDFTKNDLENFISEKNISFSENFFSSVFTGISKGLSKNLYDNFKESLENKDLFFSNLLNYFTSIKTGKFTFNSYMENNKLLDFHCVELSSLSSAKKVSYDSASELIENFYYEKDRSDRLNAKTIDLHKMLKNNLDRCDKKIKILKSTLKDCEEKDVFQLKGELLTSNIYSLKKGMKEVTLVNYYSETGESITIKLDENKTPSENVQSYYKKYNKLKKSEEMSKIQLENTYAEISYLESVLNNIQNIESSLDLQELKKELMEEGYLKFKNSKNKKEKKSKPLQFTSKDGLDIYVGKNNIQNDYLTLKFAKKNDIWLHTKNIPGSHVIICTQGEPVSDSTLEEAANLAAYFSKGKNSTKVAVDYTPVKNVKKPNGAKAGMVIYSTNQTIYIDPKDPKDF</sequence>
<evidence type="ECO:0000313" key="8">
    <source>
        <dbReference type="Proteomes" id="UP000184526"/>
    </source>
</evidence>
<keyword evidence="4 5" id="KW-0648">Protein biosynthesis</keyword>
<dbReference type="InterPro" id="IPR043682">
    <property type="entry name" value="RqcH_bacterial"/>
</dbReference>
<dbReference type="EMBL" id="FQXP01000003">
    <property type="protein sequence ID" value="SHH44799.1"/>
    <property type="molecule type" value="Genomic_DNA"/>
</dbReference>
<dbReference type="HAMAP" id="MF_00844_B">
    <property type="entry name" value="RqcH_B"/>
    <property type="match status" value="1"/>
</dbReference>
<dbReference type="InterPro" id="IPR051608">
    <property type="entry name" value="RQC_Subunit_NEMF"/>
</dbReference>
<dbReference type="GO" id="GO:0043023">
    <property type="term" value="F:ribosomal large subunit binding"/>
    <property type="evidence" value="ECO:0007669"/>
    <property type="project" value="UniProtKB-UniRule"/>
</dbReference>
<dbReference type="PANTHER" id="PTHR15239">
    <property type="entry name" value="NUCLEAR EXPORT MEDIATOR FACTOR NEMF"/>
    <property type="match status" value="1"/>
</dbReference>
<dbReference type="FunFam" id="2.30.310.10:FF:000004">
    <property type="entry name" value="Fibronectin-binding protein A"/>
    <property type="match status" value="1"/>
</dbReference>
<keyword evidence="1 5" id="KW-0820">tRNA-binding</keyword>
<dbReference type="Proteomes" id="UP000184526">
    <property type="component" value="Unassembled WGS sequence"/>
</dbReference>
<dbReference type="GO" id="GO:1990112">
    <property type="term" value="C:RQC complex"/>
    <property type="evidence" value="ECO:0007669"/>
    <property type="project" value="TreeGrafter"/>
</dbReference>
<reference evidence="7 8" key="1">
    <citation type="submission" date="2016-11" db="EMBL/GenBank/DDBJ databases">
        <authorList>
            <person name="Jaros S."/>
            <person name="Januszkiewicz K."/>
            <person name="Wedrychowicz H."/>
        </authorList>
    </citation>
    <scope>NUCLEOTIDE SEQUENCE [LARGE SCALE GENOMIC DNA]</scope>
    <source>
        <strain evidence="7 8">DSM 3089</strain>
    </source>
</reference>
<keyword evidence="3 5" id="KW-0694">RNA-binding</keyword>
<dbReference type="PANTHER" id="PTHR15239:SF6">
    <property type="entry name" value="RIBOSOME QUALITY CONTROL COMPLEX SUBUNIT NEMF"/>
    <property type="match status" value="1"/>
</dbReference>
<dbReference type="STRING" id="1121306.SAMN02745196_00407"/>
<dbReference type="InterPro" id="IPR008532">
    <property type="entry name" value="NFACT_RNA-bd"/>
</dbReference>
<dbReference type="AlphaFoldDB" id="A0A1M5T1Z4"/>
<evidence type="ECO:0000256" key="2">
    <source>
        <dbReference type="ARBA" id="ARBA00022730"/>
    </source>
</evidence>
<organism evidence="7 8">
    <name type="scientific">Clostridium collagenovorans DSM 3089</name>
    <dbReference type="NCBI Taxonomy" id="1121306"/>
    <lineage>
        <taxon>Bacteria</taxon>
        <taxon>Bacillati</taxon>
        <taxon>Bacillota</taxon>
        <taxon>Clostridia</taxon>
        <taxon>Eubacteriales</taxon>
        <taxon>Clostridiaceae</taxon>
        <taxon>Clostridium</taxon>
    </lineage>
</organism>